<evidence type="ECO:0000256" key="8">
    <source>
        <dbReference type="SAM" id="Coils"/>
    </source>
</evidence>
<dbReference type="STRING" id="5364.A0A5C3NGJ8"/>
<dbReference type="GO" id="GO:0005524">
    <property type="term" value="F:ATP binding"/>
    <property type="evidence" value="ECO:0007669"/>
    <property type="project" value="UniProtKB-KW"/>
</dbReference>
<dbReference type="SUPFAM" id="SSF52540">
    <property type="entry name" value="P-loop containing nucleoside triphosphate hydrolases"/>
    <property type="match status" value="1"/>
</dbReference>
<comment type="similarity">
    <text evidence="1 7">Belongs to the helicase family. RecQ subfamily.</text>
</comment>
<dbReference type="OrthoDB" id="2507344at2759"/>
<dbReference type="EMBL" id="ML213503">
    <property type="protein sequence ID" value="TFK57019.1"/>
    <property type="molecule type" value="Genomic_DNA"/>
</dbReference>
<gene>
    <name evidence="11" type="ORF">OE88DRAFT_1743826</name>
</gene>
<dbReference type="GO" id="GO:0005737">
    <property type="term" value="C:cytoplasm"/>
    <property type="evidence" value="ECO:0007669"/>
    <property type="project" value="TreeGrafter"/>
</dbReference>
<dbReference type="PANTHER" id="PTHR13710:SF120">
    <property type="entry name" value="BIFUNCTIONAL 3'-5' EXONUCLEASE_ATP-DEPENDENT HELICASE WRN"/>
    <property type="match status" value="1"/>
</dbReference>
<feature type="domain" description="Helicase ATP-binding" evidence="9">
    <location>
        <begin position="26"/>
        <end position="194"/>
    </location>
</feature>
<organism evidence="11 12">
    <name type="scientific">Heliocybe sulcata</name>
    <dbReference type="NCBI Taxonomy" id="5364"/>
    <lineage>
        <taxon>Eukaryota</taxon>
        <taxon>Fungi</taxon>
        <taxon>Dikarya</taxon>
        <taxon>Basidiomycota</taxon>
        <taxon>Agaricomycotina</taxon>
        <taxon>Agaricomycetes</taxon>
        <taxon>Gloeophyllales</taxon>
        <taxon>Gloeophyllaceae</taxon>
        <taxon>Heliocybe</taxon>
    </lineage>
</organism>
<keyword evidence="3 7" id="KW-0378">Hydrolase</keyword>
<dbReference type="Pfam" id="PF00270">
    <property type="entry name" value="DEAD"/>
    <property type="match status" value="1"/>
</dbReference>
<keyword evidence="8" id="KW-0175">Coiled coil</keyword>
<dbReference type="InterPro" id="IPR036388">
    <property type="entry name" value="WH-like_DNA-bd_sf"/>
</dbReference>
<dbReference type="InterPro" id="IPR027417">
    <property type="entry name" value="P-loop_NTPase"/>
</dbReference>
<evidence type="ECO:0000259" key="9">
    <source>
        <dbReference type="PROSITE" id="PS51192"/>
    </source>
</evidence>
<evidence type="ECO:0000313" key="12">
    <source>
        <dbReference type="Proteomes" id="UP000305948"/>
    </source>
</evidence>
<dbReference type="Gene3D" id="1.10.10.10">
    <property type="entry name" value="Winged helix-like DNA-binding domain superfamily/Winged helix DNA-binding domain"/>
    <property type="match status" value="1"/>
</dbReference>
<dbReference type="SMART" id="SM00487">
    <property type="entry name" value="DEXDc"/>
    <property type="match status" value="1"/>
</dbReference>
<dbReference type="Pfam" id="PF16124">
    <property type="entry name" value="RecQ_Zn_bind"/>
    <property type="match status" value="1"/>
</dbReference>
<dbReference type="PANTHER" id="PTHR13710">
    <property type="entry name" value="DNA HELICASE RECQ FAMILY MEMBER"/>
    <property type="match status" value="1"/>
</dbReference>
<dbReference type="EC" id="5.6.2.4" evidence="7"/>
<dbReference type="Pfam" id="PF00271">
    <property type="entry name" value="Helicase_C"/>
    <property type="match status" value="1"/>
</dbReference>
<name>A0A5C3NGJ8_9AGAM</name>
<feature type="coiled-coil region" evidence="8">
    <location>
        <begin position="512"/>
        <end position="539"/>
    </location>
</feature>
<comment type="catalytic activity">
    <reaction evidence="6 7">
        <text>Couples ATP hydrolysis with the unwinding of duplex DNA by translocating in the 3'-5' direction.</text>
        <dbReference type="EC" id="5.6.2.4"/>
    </reaction>
</comment>
<keyword evidence="2 7" id="KW-0547">Nucleotide-binding</keyword>
<dbReference type="InterPro" id="IPR004589">
    <property type="entry name" value="DNA_helicase_ATP-dep_RecQ"/>
</dbReference>
<dbReference type="AlphaFoldDB" id="A0A5C3NGJ8"/>
<dbReference type="PROSITE" id="PS51194">
    <property type="entry name" value="HELICASE_CTER"/>
    <property type="match status" value="1"/>
</dbReference>
<keyword evidence="12" id="KW-1185">Reference proteome</keyword>
<evidence type="ECO:0000256" key="4">
    <source>
        <dbReference type="ARBA" id="ARBA00022806"/>
    </source>
</evidence>
<sequence>MKKAHEVLRETFGLPSFRLSQEEVIKRLLVDNENALVLFPTGGGKSLTYQIPALCLDGLTLVISPLLALMREQVETLRSLGIKAANLDSTLGIEEYNRVNSEVRSGQLKILYVSPERLNNESFMDMIKRVKISLLAVDESHCISQWGPSFRPEYLKIARFAEEQNVERVLCLTATATKAVADDICKSFQIDPNAGLFRTPVYRPNLSLRVAVADNLDDKIKQLLPLVKKRTGPAIIYVTLHRHAEEAAEKLREHGVEALVYHAGLSTEEREQVQDDFMQKPNAVVCCTMAFGMGIDKADVRLVAHLFMPKTLENYSQEVGRAGRDGLPSACLMFLSAPDIPVLEGFARGDTCAQKDLQLWLHEVATKIPAADGTLDFNLYQQSKDYDIRMNVLNYFYAELELDHGYVRAVTPFYSVYTLSENTSEGWEKVLSDTSDAAIAIRESWVAKSAGHEVDVVDAASAHGLERAALAKKIGDWEFEGLVIGKASRVRSRYAILNPLPQTSEGIEELAKKMYERMLAREEEAVRKLHEVIKFATDEDCLAHSLSTYFGDEDSVPNAACGTCTFCTTGKAVEFTPNFATEPDPSKIRAILDACPERDDPRLLARMAFGITSPRLTAGKWSRRHELFGSMGDVHFDSLVQAFDAECQRLED</sequence>
<dbReference type="GO" id="GO:0016887">
    <property type="term" value="F:ATP hydrolysis activity"/>
    <property type="evidence" value="ECO:0007669"/>
    <property type="project" value="RHEA"/>
</dbReference>
<evidence type="ECO:0000259" key="10">
    <source>
        <dbReference type="PROSITE" id="PS51194"/>
    </source>
</evidence>
<keyword evidence="7" id="KW-0539">Nucleus</keyword>
<dbReference type="InterPro" id="IPR001650">
    <property type="entry name" value="Helicase_C-like"/>
</dbReference>
<dbReference type="GO" id="GO:0000724">
    <property type="term" value="P:double-strand break repair via homologous recombination"/>
    <property type="evidence" value="ECO:0007669"/>
    <property type="project" value="TreeGrafter"/>
</dbReference>
<dbReference type="PROSITE" id="PS51192">
    <property type="entry name" value="HELICASE_ATP_BIND_1"/>
    <property type="match status" value="1"/>
</dbReference>
<dbReference type="InterPro" id="IPR032284">
    <property type="entry name" value="RecQ_Zn-bd"/>
</dbReference>
<protein>
    <recommendedName>
        <fullName evidence="7">ATP-dependent DNA helicase</fullName>
        <ecNumber evidence="7">5.6.2.4</ecNumber>
    </recommendedName>
</protein>
<dbReference type="GO" id="GO:0009378">
    <property type="term" value="F:four-way junction helicase activity"/>
    <property type="evidence" value="ECO:0007669"/>
    <property type="project" value="TreeGrafter"/>
</dbReference>
<comment type="catalytic activity">
    <reaction evidence="7">
        <text>ATP + H2O = ADP + phosphate + H(+)</text>
        <dbReference type="Rhea" id="RHEA:13065"/>
        <dbReference type="ChEBI" id="CHEBI:15377"/>
        <dbReference type="ChEBI" id="CHEBI:15378"/>
        <dbReference type="ChEBI" id="CHEBI:30616"/>
        <dbReference type="ChEBI" id="CHEBI:43474"/>
        <dbReference type="ChEBI" id="CHEBI:456216"/>
    </reaction>
</comment>
<evidence type="ECO:0000256" key="7">
    <source>
        <dbReference type="RuleBase" id="RU364117"/>
    </source>
</evidence>
<comment type="subcellular location">
    <subcellularLocation>
        <location evidence="7">Nucleus</location>
    </subcellularLocation>
</comment>
<dbReference type="GO" id="GO:0005634">
    <property type="term" value="C:nucleus"/>
    <property type="evidence" value="ECO:0007669"/>
    <property type="project" value="UniProtKB-SubCell"/>
</dbReference>
<evidence type="ECO:0000313" key="11">
    <source>
        <dbReference type="EMBL" id="TFK57019.1"/>
    </source>
</evidence>
<evidence type="ECO:0000256" key="3">
    <source>
        <dbReference type="ARBA" id="ARBA00022801"/>
    </source>
</evidence>
<evidence type="ECO:0000256" key="1">
    <source>
        <dbReference type="ARBA" id="ARBA00005446"/>
    </source>
</evidence>
<dbReference type="FunFam" id="3.40.50.300:FF:001389">
    <property type="entry name" value="ATP-dependent DNA helicase RecQ"/>
    <property type="match status" value="1"/>
</dbReference>
<dbReference type="InterPro" id="IPR011545">
    <property type="entry name" value="DEAD/DEAH_box_helicase_dom"/>
</dbReference>
<dbReference type="Proteomes" id="UP000305948">
    <property type="component" value="Unassembled WGS sequence"/>
</dbReference>
<dbReference type="Gene3D" id="3.40.50.300">
    <property type="entry name" value="P-loop containing nucleotide triphosphate hydrolases"/>
    <property type="match status" value="2"/>
</dbReference>
<dbReference type="NCBIfam" id="TIGR00614">
    <property type="entry name" value="recQ_fam"/>
    <property type="match status" value="1"/>
</dbReference>
<proteinExistence type="inferred from homology"/>
<evidence type="ECO:0000256" key="2">
    <source>
        <dbReference type="ARBA" id="ARBA00022741"/>
    </source>
</evidence>
<dbReference type="GO" id="GO:0005694">
    <property type="term" value="C:chromosome"/>
    <property type="evidence" value="ECO:0007669"/>
    <property type="project" value="TreeGrafter"/>
</dbReference>
<evidence type="ECO:0000256" key="6">
    <source>
        <dbReference type="ARBA" id="ARBA00034617"/>
    </source>
</evidence>
<accession>A0A5C3NGJ8</accession>
<keyword evidence="5 7" id="KW-0067">ATP-binding</keyword>
<keyword evidence="4 7" id="KW-0347">Helicase</keyword>
<evidence type="ECO:0000256" key="5">
    <source>
        <dbReference type="ARBA" id="ARBA00022840"/>
    </source>
</evidence>
<dbReference type="SMART" id="SM00490">
    <property type="entry name" value="HELICc"/>
    <property type="match status" value="1"/>
</dbReference>
<reference evidence="11 12" key="1">
    <citation type="journal article" date="2019" name="Nat. Ecol. Evol.">
        <title>Megaphylogeny resolves global patterns of mushroom evolution.</title>
        <authorList>
            <person name="Varga T."/>
            <person name="Krizsan K."/>
            <person name="Foldi C."/>
            <person name="Dima B."/>
            <person name="Sanchez-Garcia M."/>
            <person name="Sanchez-Ramirez S."/>
            <person name="Szollosi G.J."/>
            <person name="Szarkandi J.G."/>
            <person name="Papp V."/>
            <person name="Albert L."/>
            <person name="Andreopoulos W."/>
            <person name="Angelini C."/>
            <person name="Antonin V."/>
            <person name="Barry K.W."/>
            <person name="Bougher N.L."/>
            <person name="Buchanan P."/>
            <person name="Buyck B."/>
            <person name="Bense V."/>
            <person name="Catcheside P."/>
            <person name="Chovatia M."/>
            <person name="Cooper J."/>
            <person name="Damon W."/>
            <person name="Desjardin D."/>
            <person name="Finy P."/>
            <person name="Geml J."/>
            <person name="Haridas S."/>
            <person name="Hughes K."/>
            <person name="Justo A."/>
            <person name="Karasinski D."/>
            <person name="Kautmanova I."/>
            <person name="Kiss B."/>
            <person name="Kocsube S."/>
            <person name="Kotiranta H."/>
            <person name="LaButti K.M."/>
            <person name="Lechner B.E."/>
            <person name="Liimatainen K."/>
            <person name="Lipzen A."/>
            <person name="Lukacs Z."/>
            <person name="Mihaltcheva S."/>
            <person name="Morgado L.N."/>
            <person name="Niskanen T."/>
            <person name="Noordeloos M.E."/>
            <person name="Ohm R.A."/>
            <person name="Ortiz-Santana B."/>
            <person name="Ovrebo C."/>
            <person name="Racz N."/>
            <person name="Riley R."/>
            <person name="Savchenko A."/>
            <person name="Shiryaev A."/>
            <person name="Soop K."/>
            <person name="Spirin V."/>
            <person name="Szebenyi C."/>
            <person name="Tomsovsky M."/>
            <person name="Tulloss R.E."/>
            <person name="Uehling J."/>
            <person name="Grigoriev I.V."/>
            <person name="Vagvolgyi C."/>
            <person name="Papp T."/>
            <person name="Martin F.M."/>
            <person name="Miettinen O."/>
            <person name="Hibbett D.S."/>
            <person name="Nagy L.G."/>
        </authorList>
    </citation>
    <scope>NUCLEOTIDE SEQUENCE [LARGE SCALE GENOMIC DNA]</scope>
    <source>
        <strain evidence="11 12">OMC1185</strain>
    </source>
</reference>
<feature type="domain" description="Helicase C-terminal" evidence="10">
    <location>
        <begin position="219"/>
        <end position="365"/>
    </location>
</feature>
<dbReference type="GO" id="GO:0043138">
    <property type="term" value="F:3'-5' DNA helicase activity"/>
    <property type="evidence" value="ECO:0007669"/>
    <property type="project" value="UniProtKB-EC"/>
</dbReference>
<dbReference type="GO" id="GO:0003676">
    <property type="term" value="F:nucleic acid binding"/>
    <property type="evidence" value="ECO:0007669"/>
    <property type="project" value="InterPro"/>
</dbReference>
<dbReference type="InterPro" id="IPR014001">
    <property type="entry name" value="Helicase_ATP-bd"/>
</dbReference>